<protein>
    <submittedName>
        <fullName evidence="5">Gas vesicle protein K</fullName>
    </submittedName>
</protein>
<feature type="region of interest" description="Disordered" evidence="4">
    <location>
        <begin position="104"/>
        <end position="124"/>
    </location>
</feature>
<name>A0ABV9LMC1_9ACTN</name>
<comment type="subcellular location">
    <subcellularLocation>
        <location evidence="2">Gas vesicle</location>
    </subcellularLocation>
</comment>
<dbReference type="Proteomes" id="UP001596025">
    <property type="component" value="Unassembled WGS sequence"/>
</dbReference>
<reference evidence="6" key="1">
    <citation type="journal article" date="2019" name="Int. J. Syst. Evol. Microbiol.">
        <title>The Global Catalogue of Microorganisms (GCM) 10K type strain sequencing project: providing services to taxonomists for standard genome sequencing and annotation.</title>
        <authorList>
            <consortium name="The Broad Institute Genomics Platform"/>
            <consortium name="The Broad Institute Genome Sequencing Center for Infectious Disease"/>
            <person name="Wu L."/>
            <person name="Ma J."/>
        </authorList>
    </citation>
    <scope>NUCLEOTIDE SEQUENCE [LARGE SCALE GENOMIC DNA]</scope>
    <source>
        <strain evidence="6">CCUG 62763</strain>
    </source>
</reference>
<dbReference type="PANTHER" id="PTHR40137">
    <property type="entry name" value="PROTEIN GVPK 1"/>
    <property type="match status" value="1"/>
</dbReference>
<evidence type="ECO:0000313" key="6">
    <source>
        <dbReference type="Proteomes" id="UP001596025"/>
    </source>
</evidence>
<evidence type="ECO:0000256" key="2">
    <source>
        <dbReference type="ARBA" id="ARBA00035108"/>
    </source>
</evidence>
<sequence>MTGPDLPPPRRRGPSGAARRLEGSGEEVGRSLGRLVVSLLEVVRQVVERQALRRVDAGDLTDAQVEQLGRALIDLEATFDELIDAFGVVPEDLYLPLDLTALARGGTTGTRARPPDPDPSRRQP</sequence>
<gene>
    <name evidence="5" type="ORF">ACFO3M_16505</name>
</gene>
<feature type="region of interest" description="Disordered" evidence="4">
    <location>
        <begin position="1"/>
        <end position="27"/>
    </location>
</feature>
<evidence type="ECO:0000256" key="1">
    <source>
        <dbReference type="ARBA" id="ARBA00022987"/>
    </source>
</evidence>
<dbReference type="EMBL" id="JBHSGR010000019">
    <property type="protein sequence ID" value="MFC4695001.1"/>
    <property type="molecule type" value="Genomic_DNA"/>
</dbReference>
<comment type="caution">
    <text evidence="5">The sequence shown here is derived from an EMBL/GenBank/DDBJ whole genome shotgun (WGS) entry which is preliminary data.</text>
</comment>
<comment type="similarity">
    <text evidence="3">Belongs to the gas vesicle GvpK family.</text>
</comment>
<evidence type="ECO:0000313" key="5">
    <source>
        <dbReference type="EMBL" id="MFC4695001.1"/>
    </source>
</evidence>
<dbReference type="Pfam" id="PF05121">
    <property type="entry name" value="GvpK"/>
    <property type="match status" value="1"/>
</dbReference>
<evidence type="ECO:0000256" key="4">
    <source>
        <dbReference type="SAM" id="MobiDB-lite"/>
    </source>
</evidence>
<dbReference type="InterPro" id="IPR007805">
    <property type="entry name" value="GvpK"/>
</dbReference>
<proteinExistence type="inferred from homology"/>
<dbReference type="PANTHER" id="PTHR40137:SF2">
    <property type="entry name" value="PROTEIN GVPK 1"/>
    <property type="match status" value="1"/>
</dbReference>
<evidence type="ECO:0000256" key="3">
    <source>
        <dbReference type="ARBA" id="ARBA00035659"/>
    </source>
</evidence>
<organism evidence="5 6">
    <name type="scientific">Geodermatophilus arenarius</name>
    <dbReference type="NCBI Taxonomy" id="1137990"/>
    <lineage>
        <taxon>Bacteria</taxon>
        <taxon>Bacillati</taxon>
        <taxon>Actinomycetota</taxon>
        <taxon>Actinomycetes</taxon>
        <taxon>Geodermatophilales</taxon>
        <taxon>Geodermatophilaceae</taxon>
        <taxon>Geodermatophilus</taxon>
    </lineage>
</organism>
<feature type="compositionally biased region" description="Basic and acidic residues" evidence="4">
    <location>
        <begin position="113"/>
        <end position="124"/>
    </location>
</feature>
<keyword evidence="1" id="KW-0304">Gas vesicle</keyword>
<accession>A0ABV9LMC1</accession>
<keyword evidence="6" id="KW-1185">Reference proteome</keyword>
<dbReference type="RefSeq" id="WP_387991077.1">
    <property type="nucleotide sequence ID" value="NZ_JBHSGR010000019.1"/>
</dbReference>